<evidence type="ECO:0000256" key="4">
    <source>
        <dbReference type="ARBA" id="ARBA00022741"/>
    </source>
</evidence>
<evidence type="ECO:0000313" key="10">
    <source>
        <dbReference type="EMBL" id="VAW15609.1"/>
    </source>
</evidence>
<gene>
    <name evidence="10" type="ORF">MNBD_ALPHA09-1427</name>
</gene>
<dbReference type="AlphaFoldDB" id="A0A3B0TTQ3"/>
<evidence type="ECO:0000256" key="8">
    <source>
        <dbReference type="ARBA" id="ARBA00033408"/>
    </source>
</evidence>
<evidence type="ECO:0000256" key="3">
    <source>
        <dbReference type="ARBA" id="ARBA00021315"/>
    </source>
</evidence>
<dbReference type="GO" id="GO:0043590">
    <property type="term" value="C:bacterial nucleoid"/>
    <property type="evidence" value="ECO:0007669"/>
    <property type="project" value="TreeGrafter"/>
</dbReference>
<dbReference type="GO" id="GO:0006281">
    <property type="term" value="P:DNA repair"/>
    <property type="evidence" value="ECO:0007669"/>
    <property type="project" value="UniProtKB-KW"/>
</dbReference>
<evidence type="ECO:0000256" key="2">
    <source>
        <dbReference type="ARBA" id="ARBA00009441"/>
    </source>
</evidence>
<keyword evidence="4" id="KW-0547">Nucleotide-binding</keyword>
<dbReference type="SUPFAM" id="SSF52540">
    <property type="entry name" value="P-loop containing nucleoside triphosphate hydrolases"/>
    <property type="match status" value="2"/>
</dbReference>
<evidence type="ECO:0000256" key="5">
    <source>
        <dbReference type="ARBA" id="ARBA00022763"/>
    </source>
</evidence>
<dbReference type="GO" id="GO:0005524">
    <property type="term" value="F:ATP binding"/>
    <property type="evidence" value="ECO:0007669"/>
    <property type="project" value="UniProtKB-KW"/>
</dbReference>
<dbReference type="EMBL" id="UOEM01000086">
    <property type="protein sequence ID" value="VAW15609.1"/>
    <property type="molecule type" value="Genomic_DNA"/>
</dbReference>
<dbReference type="GO" id="GO:0006310">
    <property type="term" value="P:DNA recombination"/>
    <property type="evidence" value="ECO:0007669"/>
    <property type="project" value="InterPro"/>
</dbReference>
<protein>
    <recommendedName>
        <fullName evidence="3">DNA repair protein RecN</fullName>
    </recommendedName>
    <alternativeName>
        <fullName evidence="8">Recombination protein N</fullName>
    </alternativeName>
</protein>
<dbReference type="PANTHER" id="PTHR11059:SF0">
    <property type="entry name" value="DNA REPAIR PROTEIN RECN"/>
    <property type="match status" value="1"/>
</dbReference>
<dbReference type="CDD" id="cd03241">
    <property type="entry name" value="ABC_RecN"/>
    <property type="match status" value="2"/>
</dbReference>
<keyword evidence="7" id="KW-0234">DNA repair</keyword>
<dbReference type="InterPro" id="IPR027417">
    <property type="entry name" value="P-loop_NTPase"/>
</dbReference>
<name>A0A3B0TTQ3_9ZZZZ</name>
<feature type="domain" description="RecF/RecN/SMC N-terminal" evidence="9">
    <location>
        <begin position="14"/>
        <end position="500"/>
    </location>
</feature>
<keyword evidence="5" id="KW-0227">DNA damage</keyword>
<evidence type="ECO:0000256" key="7">
    <source>
        <dbReference type="ARBA" id="ARBA00023204"/>
    </source>
</evidence>
<organism evidence="10">
    <name type="scientific">hydrothermal vent metagenome</name>
    <dbReference type="NCBI Taxonomy" id="652676"/>
    <lineage>
        <taxon>unclassified sequences</taxon>
        <taxon>metagenomes</taxon>
        <taxon>ecological metagenomes</taxon>
    </lineage>
</organism>
<keyword evidence="6" id="KW-0067">ATP-binding</keyword>
<evidence type="ECO:0000256" key="1">
    <source>
        <dbReference type="ARBA" id="ARBA00003618"/>
    </source>
</evidence>
<dbReference type="InterPro" id="IPR004604">
    <property type="entry name" value="DNA_recomb/repair_RecN"/>
</dbReference>
<evidence type="ECO:0000256" key="6">
    <source>
        <dbReference type="ARBA" id="ARBA00022840"/>
    </source>
</evidence>
<dbReference type="PANTHER" id="PTHR11059">
    <property type="entry name" value="DNA REPAIR PROTEIN RECN"/>
    <property type="match status" value="1"/>
</dbReference>
<dbReference type="PIRSF" id="PIRSF003128">
    <property type="entry name" value="RecN"/>
    <property type="match status" value="1"/>
</dbReference>
<dbReference type="GO" id="GO:0009432">
    <property type="term" value="P:SOS response"/>
    <property type="evidence" value="ECO:0007669"/>
    <property type="project" value="TreeGrafter"/>
</dbReference>
<comment type="function">
    <text evidence="1">May be involved in recombinational repair of damaged DNA.</text>
</comment>
<comment type="similarity">
    <text evidence="2">Belongs to the RecN family.</text>
</comment>
<sequence>MLTALSIRDIVLIDRLDLEFAGGLSVLSGETGAGKSILLDALSLALGARGDAGLVRAGAGKGSVTAIFRLSSDSVLPKVFSAEHGLDLGDEVVLRRVQHDDGRTRGFLNDEPVSARLLKDLGDALVEIHGQNDARSLYDPAAHLAMIDAFGGLGRQVAAVAAAWRAFRDAAEALAEHEADIAAVARDADFLKASLDELDALCPKAGEERALASERQLMMEGERIAEDLAAAGEALGGEAGADRQLARALAACERAEARARGVLAPVLEALGRASVELEEGRAALDDLINRSEADPARLETVEERLFALRAAGRKHGVEVDDLPALATRLRTRFDAIKGGEERLAALKTAAETAQSHYVAAARALGDKRAVAAARLDAEVMAELPVLRLENARFETGLTALDEATGGPTGLDRAEFLLAANPGSAPAPLRKVASGGELARVMLALKVVLAGTGGAPTMIFDEIDAGVGGAVAHAVGERLARLGGQAQVLVVTHSPQVAARGGQHFLIEKSGADAEAGAGAGAGAGELLRTQVTQLEPAARAEEVARMLAGASVTDEARAAAAKLIAGEP</sequence>
<proteinExistence type="inferred from homology"/>
<reference evidence="10" key="1">
    <citation type="submission" date="2018-06" db="EMBL/GenBank/DDBJ databases">
        <authorList>
            <person name="Zhirakovskaya E."/>
        </authorList>
    </citation>
    <scope>NUCLEOTIDE SEQUENCE</scope>
</reference>
<dbReference type="InterPro" id="IPR003395">
    <property type="entry name" value="RecF/RecN/SMC_N"/>
</dbReference>
<dbReference type="NCBIfam" id="TIGR00634">
    <property type="entry name" value="recN"/>
    <property type="match status" value="1"/>
</dbReference>
<dbReference type="FunFam" id="3.40.50.300:FF:000356">
    <property type="entry name" value="DNA repair protein RecN"/>
    <property type="match status" value="1"/>
</dbReference>
<dbReference type="Pfam" id="PF02463">
    <property type="entry name" value="SMC_N"/>
    <property type="match status" value="1"/>
</dbReference>
<accession>A0A3B0TTQ3</accession>
<dbReference type="Gene3D" id="3.40.50.300">
    <property type="entry name" value="P-loop containing nucleotide triphosphate hydrolases"/>
    <property type="match status" value="2"/>
</dbReference>
<evidence type="ECO:0000259" key="9">
    <source>
        <dbReference type="Pfam" id="PF02463"/>
    </source>
</evidence>